<keyword evidence="1" id="KW-0472">Membrane</keyword>
<dbReference type="Proteomes" id="UP001642464">
    <property type="component" value="Unassembled WGS sequence"/>
</dbReference>
<evidence type="ECO:0000313" key="3">
    <source>
        <dbReference type="Proteomes" id="UP001642464"/>
    </source>
</evidence>
<proteinExistence type="predicted"/>
<dbReference type="InterPro" id="IPR029058">
    <property type="entry name" value="AB_hydrolase_fold"/>
</dbReference>
<dbReference type="EMBL" id="CAXAMM010003280">
    <property type="protein sequence ID" value="CAK8999201.1"/>
    <property type="molecule type" value="Genomic_DNA"/>
</dbReference>
<dbReference type="SUPFAM" id="SSF53474">
    <property type="entry name" value="alpha/beta-Hydrolases"/>
    <property type="match status" value="1"/>
</dbReference>
<protein>
    <submittedName>
        <fullName evidence="2">Uncharacterized protein</fullName>
    </submittedName>
</protein>
<accession>A0ABP0IBB0</accession>
<evidence type="ECO:0000256" key="1">
    <source>
        <dbReference type="SAM" id="Phobius"/>
    </source>
</evidence>
<name>A0ABP0IBB0_9DINO</name>
<sequence length="201" mass="22963">MRHGWVTVEAIDYVKLQKVLHDAGFHVLAYDLRNHGESEKKLPSGFGEIEYMDAVGVMNYVNSHPVLKTCKVCLLPFCVSGVAFMKANTLHPEKFKNVVAWATTNIFHGPTIMSNRPYMFGLGNVKLLNKAFAEKQDIKITAQRISAKPYVFYLDYVCCDLPVGLLVSFGLYNDFLFKKRFWPFERDLESPYFMSAWLCAA</sequence>
<evidence type="ECO:0000313" key="2">
    <source>
        <dbReference type="EMBL" id="CAK8999201.1"/>
    </source>
</evidence>
<keyword evidence="1" id="KW-0812">Transmembrane</keyword>
<keyword evidence="1" id="KW-1133">Transmembrane helix</keyword>
<gene>
    <name evidence="2" type="ORF">SCF082_LOCUS5961</name>
</gene>
<organism evidence="2 3">
    <name type="scientific">Durusdinium trenchii</name>
    <dbReference type="NCBI Taxonomy" id="1381693"/>
    <lineage>
        <taxon>Eukaryota</taxon>
        <taxon>Sar</taxon>
        <taxon>Alveolata</taxon>
        <taxon>Dinophyceae</taxon>
        <taxon>Suessiales</taxon>
        <taxon>Symbiodiniaceae</taxon>
        <taxon>Durusdinium</taxon>
    </lineage>
</organism>
<feature type="transmembrane region" description="Helical" evidence="1">
    <location>
        <begin position="150"/>
        <end position="172"/>
    </location>
</feature>
<keyword evidence="3" id="KW-1185">Reference proteome</keyword>
<dbReference type="Gene3D" id="3.40.50.1820">
    <property type="entry name" value="alpha/beta hydrolase"/>
    <property type="match status" value="1"/>
</dbReference>
<reference evidence="2 3" key="1">
    <citation type="submission" date="2024-02" db="EMBL/GenBank/DDBJ databases">
        <authorList>
            <person name="Chen Y."/>
            <person name="Shah S."/>
            <person name="Dougan E. K."/>
            <person name="Thang M."/>
            <person name="Chan C."/>
        </authorList>
    </citation>
    <scope>NUCLEOTIDE SEQUENCE [LARGE SCALE GENOMIC DNA]</scope>
</reference>
<comment type="caution">
    <text evidence="2">The sequence shown here is derived from an EMBL/GenBank/DDBJ whole genome shotgun (WGS) entry which is preliminary data.</text>
</comment>